<dbReference type="Gene3D" id="3.90.1140.10">
    <property type="entry name" value="Cyclic phosphodiesterase"/>
    <property type="match status" value="1"/>
</dbReference>
<dbReference type="RefSeq" id="WP_251937867.1">
    <property type="nucleotide sequence ID" value="NZ_CP098747.1"/>
</dbReference>
<gene>
    <name evidence="1" type="ORF">NBZ79_09375</name>
</gene>
<dbReference type="GO" id="GO:0016874">
    <property type="term" value="F:ligase activity"/>
    <property type="evidence" value="ECO:0007669"/>
    <property type="project" value="UniProtKB-KW"/>
</dbReference>
<organism evidence="1 2">
    <name type="scientific">Sneathiella marina</name>
    <dbReference type="NCBI Taxonomy" id="2950108"/>
    <lineage>
        <taxon>Bacteria</taxon>
        <taxon>Pseudomonadati</taxon>
        <taxon>Pseudomonadota</taxon>
        <taxon>Alphaproteobacteria</taxon>
        <taxon>Sneathiellales</taxon>
        <taxon>Sneathiellaceae</taxon>
        <taxon>Sneathiella</taxon>
    </lineage>
</organism>
<keyword evidence="1" id="KW-0436">Ligase</keyword>
<dbReference type="Proteomes" id="UP001056291">
    <property type="component" value="Chromosome"/>
</dbReference>
<proteinExistence type="predicted"/>
<dbReference type="SUPFAM" id="SSF55144">
    <property type="entry name" value="LigT-like"/>
    <property type="match status" value="1"/>
</dbReference>
<protein>
    <submittedName>
        <fullName evidence="1">2'-5' RNA ligase family protein</fullName>
    </submittedName>
</protein>
<dbReference type="EMBL" id="CP098747">
    <property type="protein sequence ID" value="USG63185.1"/>
    <property type="molecule type" value="Genomic_DNA"/>
</dbReference>
<accession>A0ABY4W7M8</accession>
<reference evidence="1" key="1">
    <citation type="submission" date="2022-06" db="EMBL/GenBank/DDBJ databases">
        <title>Sneathiella actinostolidae sp. nov., isolated from a sea anemonein the Western Pacific Ocean.</title>
        <authorList>
            <person name="Wei M.J."/>
        </authorList>
    </citation>
    <scope>NUCLEOTIDE SEQUENCE</scope>
    <source>
        <strain evidence="1">PHK-P5</strain>
    </source>
</reference>
<dbReference type="InterPro" id="IPR009097">
    <property type="entry name" value="Cyclic_Pdiesterase"/>
</dbReference>
<evidence type="ECO:0000313" key="2">
    <source>
        <dbReference type="Proteomes" id="UP001056291"/>
    </source>
</evidence>
<keyword evidence="2" id="KW-1185">Reference proteome</keyword>
<name>A0ABY4W7M8_9PROT</name>
<evidence type="ECO:0000313" key="1">
    <source>
        <dbReference type="EMBL" id="USG63185.1"/>
    </source>
</evidence>
<sequence length="173" mass="19805">MIYVLAYPEFDPDIFEAIEKFRSINEPERARLVAPHITLVFALRDEKPEDFADFCSRKIRSMKRFPITFDRFEILHDPVETTHKICLVCGEGGQKIKTLHHALYEGPHRSGLRADIPFKPHMTIATNANVAPLEKLDPTVIGAFPVRAEINTINIIEVTEGRLRNVRTVSLRD</sequence>
<dbReference type="Pfam" id="PF13563">
    <property type="entry name" value="2_5_RNA_ligase2"/>
    <property type="match status" value="1"/>
</dbReference>